<accession>A0A0P1BQS1</accession>
<evidence type="ECO:0000313" key="3">
    <source>
        <dbReference type="Proteomes" id="UP000054845"/>
    </source>
</evidence>
<protein>
    <submittedName>
        <fullName evidence="2">Uncharacterized protein</fullName>
    </submittedName>
</protein>
<sequence>MSTSTSSTRARGYASEQRPWLGDAGCIDLRERPEGLNQELTIHDIRRLASRSTLANVSEDASSDPPALLAHHQI</sequence>
<evidence type="ECO:0000256" key="1">
    <source>
        <dbReference type="SAM" id="MobiDB-lite"/>
    </source>
</evidence>
<dbReference type="EMBL" id="CCYA01000276">
    <property type="protein sequence ID" value="CEH18985.1"/>
    <property type="molecule type" value="Genomic_DNA"/>
</dbReference>
<dbReference type="AlphaFoldDB" id="A0A0P1BQS1"/>
<reference evidence="2 3" key="1">
    <citation type="submission" date="2014-09" db="EMBL/GenBank/DDBJ databases">
        <authorList>
            <person name="Magalhaes I.L.F."/>
            <person name="Oliveira U."/>
            <person name="Santos F.R."/>
            <person name="Vidigal T.H.D.A."/>
            <person name="Brescovit A.D."/>
            <person name="Santos A.J."/>
        </authorList>
    </citation>
    <scope>NUCLEOTIDE SEQUENCE [LARGE SCALE GENOMIC DNA]</scope>
</reference>
<name>A0A0P1BQS1_9BASI</name>
<organism evidence="2 3">
    <name type="scientific">Ceraceosorus bombacis</name>
    <dbReference type="NCBI Taxonomy" id="401625"/>
    <lineage>
        <taxon>Eukaryota</taxon>
        <taxon>Fungi</taxon>
        <taxon>Dikarya</taxon>
        <taxon>Basidiomycota</taxon>
        <taxon>Ustilaginomycotina</taxon>
        <taxon>Exobasidiomycetes</taxon>
        <taxon>Ceraceosorales</taxon>
        <taxon>Ceraceosoraceae</taxon>
        <taxon>Ceraceosorus</taxon>
    </lineage>
</organism>
<keyword evidence="3" id="KW-1185">Reference proteome</keyword>
<proteinExistence type="predicted"/>
<feature type="region of interest" description="Disordered" evidence="1">
    <location>
        <begin position="55"/>
        <end position="74"/>
    </location>
</feature>
<evidence type="ECO:0000313" key="2">
    <source>
        <dbReference type="EMBL" id="CEH18985.1"/>
    </source>
</evidence>
<dbReference type="Proteomes" id="UP000054845">
    <property type="component" value="Unassembled WGS sequence"/>
</dbReference>